<dbReference type="Gene3D" id="3.10.129.10">
    <property type="entry name" value="Hotdog Thioesterase"/>
    <property type="match status" value="4"/>
</dbReference>
<comment type="similarity">
    <text evidence="2">Belongs to the thioester dehydratase family. FabA subfamily.</text>
</comment>
<dbReference type="InterPro" id="IPR020841">
    <property type="entry name" value="PKS_Beta-ketoAc_synthase_dom"/>
</dbReference>
<evidence type="ECO:0000256" key="7">
    <source>
        <dbReference type="ARBA" id="ARBA00023239"/>
    </source>
</evidence>
<reference evidence="11 12" key="1">
    <citation type="submission" date="2015-08" db="EMBL/GenBank/DDBJ databases">
        <title>Genome sequence of the pristinamycin over-producing bacterium Streptomyces pristinaespiralis HCCB10218.</title>
        <authorList>
            <person name="Tian J."/>
            <person name="Yang J."/>
            <person name="Li L."/>
            <person name="Ruan L."/>
            <person name="Wei W."/>
            <person name="Zheng G."/>
            <person name="Wei Z."/>
            <person name="Yang S."/>
            <person name="Ge M."/>
            <person name="Jiang W."/>
            <person name="Lu Y."/>
        </authorList>
    </citation>
    <scope>NUCLEOTIDE SEQUENCE [LARGE SCALE GENOMIC DNA]</scope>
    <source>
        <strain evidence="11 12">HCCB 10218</strain>
    </source>
</reference>
<dbReference type="InterPro" id="IPR014043">
    <property type="entry name" value="Acyl_transferase_dom"/>
</dbReference>
<evidence type="ECO:0000256" key="8">
    <source>
        <dbReference type="RuleBase" id="RU003694"/>
    </source>
</evidence>
<dbReference type="STRING" id="38300.SPRI_3486"/>
<dbReference type="PANTHER" id="PTHR43074:SF1">
    <property type="entry name" value="BETA-KETOACYL SYNTHASE FAMILY PROTEIN-RELATED"/>
    <property type="match status" value="1"/>
</dbReference>
<evidence type="ECO:0000313" key="12">
    <source>
        <dbReference type="Proteomes" id="UP000060513"/>
    </source>
</evidence>
<dbReference type="InterPro" id="IPR001227">
    <property type="entry name" value="Ac_transferase_dom_sf"/>
</dbReference>
<dbReference type="SUPFAM" id="SSF53901">
    <property type="entry name" value="Thiolase-like"/>
    <property type="match status" value="3"/>
</dbReference>
<dbReference type="InterPro" id="IPR014030">
    <property type="entry name" value="Ketoacyl_synth_N"/>
</dbReference>
<keyword evidence="3" id="KW-0444">Lipid biosynthesis</keyword>
<feature type="compositionally biased region" description="Low complexity" evidence="9">
    <location>
        <begin position="1604"/>
        <end position="1619"/>
    </location>
</feature>
<dbReference type="PROSITE" id="PS52004">
    <property type="entry name" value="KS3_2"/>
    <property type="match status" value="2"/>
</dbReference>
<dbReference type="GO" id="GO:0019171">
    <property type="term" value="F:(3R)-hydroxyacyl-[acyl-carrier-protein] dehydratase activity"/>
    <property type="evidence" value="ECO:0007669"/>
    <property type="project" value="InterPro"/>
</dbReference>
<dbReference type="InterPro" id="IPR014031">
    <property type="entry name" value="Ketoacyl_synth_C"/>
</dbReference>
<keyword evidence="8" id="KW-0808">Transferase</keyword>
<accession>A0A0M4DJF9</accession>
<feature type="region of interest" description="Disordered" evidence="9">
    <location>
        <begin position="1604"/>
        <end position="1645"/>
    </location>
</feature>
<proteinExistence type="inferred from homology"/>
<dbReference type="InterPro" id="IPR052568">
    <property type="entry name" value="PKS-FAS_Synthase"/>
</dbReference>
<dbReference type="Gene3D" id="3.40.47.10">
    <property type="match status" value="2"/>
</dbReference>
<dbReference type="InterPro" id="IPR016039">
    <property type="entry name" value="Thiolase-like"/>
</dbReference>
<gene>
    <name evidence="11" type="ORF">SPRI_3486</name>
</gene>
<dbReference type="CDD" id="cd01287">
    <property type="entry name" value="FabA"/>
    <property type="match status" value="1"/>
</dbReference>
<dbReference type="PATRIC" id="fig|38300.4.peg.3658"/>
<dbReference type="Pfam" id="PF02801">
    <property type="entry name" value="Ketoacyl-synt_C"/>
    <property type="match status" value="2"/>
</dbReference>
<feature type="domain" description="Ketosynthase family 3 (KS3)" evidence="10">
    <location>
        <begin position="474"/>
        <end position="923"/>
    </location>
</feature>
<sequence>MGKYAIVGLACLFPGAGTPDDYWRNLIGGVDSRTDGNDRIFGHSPQARETDPEDRHRIYCTRGGFLGEYDESTAFEPNGYLLPSDYLAGLDRSFHWALRVAGDALADAGHPPTADGPDRRRTGVVFGNYPFPTPASGRFTGDLWNSAVAHGLADAALRVPPDAVTGPGHGSHPMAAAHNLWAGGMPAKVVAAALGLEGPRFTLDAACSSALYALKLACAHLETGRADLMLAGGVCAPDPTVIHLSFSDLRAYPPDGFSQPFDERSRGIVTGQGAAMIAVKRLADARRDGDHVHAVIDALALTNDGPGRHMLVPNVTGQLAAYELAYAQAGVDPSAVQYLECHATGTPIGDGTELGGVEDFFGRGPLLGSVKANVGHLLTVAGMSSLLKVVLSLSHGVIPPTVGVDRPLPGTVADRVVREAVPWPDPAPGSPRRAGVSAFGFGGTNAHVVLSAPDGPTAGAEAEAGAGPGAGAEVPRLAVIGMGAHFGSFTTLDDFERAGYEGHDAVRDLPEQRWRGFETVPGGPLERAGLAGPSAPRGAYIEDFEVDTTSYRIPPKDLDHFNQQQLLMMRVAEEALRDAGYERPRPGSDAAGGARRVGVVIGMEMEPSAHGHGARYELGRRLTEWCAAAGVEPSPQQLAELTRAARDGIHDSIEPNEVLSYIGNIMASRVASLWNFTGPSFTLSSDSAVGVEALDVARLLLLDPTVEAVLVGAVDLAAGPENTLARELLEPGSVRDGIRVLGEGAGAVVVTRSDAVAEGRTVYATVQSLSVHHSPDVTPAVRPELVERAAEDALAAAGMTPRDVELVEAGRADAAEVEGLARVWTGARAGGELRTALTGVRGTVGDTGCASGLAGVIRAALCLHHAYFPVAPDGIGAERLDGSAFFLPADSRPWLRTRRDGRRAASVSVTGTAGSHAHLVLTGATVRGELAATDWSRSGGALVVPVGADDFDGLLRRLAEVRSALDGDDHAEVFEDRPATLKAVLVADDTAGLVRQIDQALKDLPGVWRSRGEWSSPSGSFFTARPVGPGAKVALVFPGAFNSYLGLGRSLFRAFPGLLPRFEAQAELPAELLRSAALYPRARGPLDRRELMRREGELVEDIPLMLAAGTSYALLSTDLVREVLGIDVDGAFGYSLGESSMLFATGGWIKSARGDEKISASPLFDDMLRGPKRTVRALWGLGDEVPDADVWATHVVLAPAEEVRAAVTRYDRVYITHVNTPQESVIAGDPGQCRELIAELDCRSARSPANHVMHCPVVDGVLTDLADLNRYPTGDVGDLVLYSSRHYAPVTDFDPDAVAGNIAVTLRETVDFPRLVRRAYDDGYRCFIEVGPSSTCARWIQETLSGTPHLAVSVDRRGARGASDVARLAARLAGHGIPVDLGAFAPVGTPGKALGVRSFPTGGAPVPHLVTQAAAPLVPNLPRAVAAPVPAGAGPVARPAPAGARAAAASVPTGPEAAVPTGSGAAASLVPAVAGAVAPVPVTVASGRNVAAEPVPAAAERGAAFAAVSAPASAEPAAVHTAPRPGDAVASGARPPAPVPGAGGPLDPAPAHAKGSDTPTEWDTAMPNRPSAQPKAPALVLEREPVTMIPAGAVVLPSGPAEARAAAAEPPGPAIFGAPLPVPPPGPDQPDRSPQPARKRAVTADETTAVLVRGLRSDMLEAHREVLKAQHELRDELVALLSPDGGHAAPTAPAPTAPAPTAPAPTAPAPTAPAPPPPAASAPTTTPAPATAPAPSAAPRPPKPEGVIWDEHDLLEFATGRIGNVFGPRFAEIDDYRRRVRLPAPPYHFATRVTALDAEPGEFRPSFIRTEYDIPMDAWYAVDGQVPPAVTIEAGQCDLLLISYLGADFTNRGDRVYRLLDSSLSFVGDLPRVGQTLRYDIWIDQFVRQGDTLLFFFHYDCYADGELILKLDNACAGFFTDEELDSSLGIIEGKAVPPKGDSAFTGSSSFKPLARTHRTSLTSKDLARLADGRIAEVFGPGHRQPAGCNTSLRLPTERLRMADEVTLLDRKGGPAGLGRIEAVKRLVPDGWYFTSHFPDDPVLAGSLVAEGAVQLLEVYALSLGLHLSFPDARFQPVPGLRTDVKVRGQITPDTERIEYRIDITGLTLLPRPAITADVVVLRDGKPSISVSGLGIRLVEKPGAPFRPEAGGEVPHFLGRLSPATGEPAMLSEFHMAHAAKGDLAIAMGPEFEIYADSRAPYIPNGDFLFVDRVMSLDGTRGVLKRGAVMVTEYDSPDDAWYYSHNGHPHMPNCVYMESSLQAAILLGYYLGATLHEPDEQFSIRNLDGRATLVKDIDLRGRTVQHRSTLLSSDRMPGSVLQNYRYELSADGEVFYTGESLFGYFNDKALENQVGLDKGRHVLPWLDRQTDRPAGVRRVELPAYRAGEPARGGPRLAGGHLDLVEWVDVLPGGGEHGRGYLRGHRTIRPDDWYFSCHFHRDPVMPGSLGVEALLQGLQVYAVETGLTDGLVNPRFALLSGSETTWTYRGQILRTDPDMEFDVHIKEVRRQPGRIQLLGDANVWKSTLRIYQLGGIGIEIHHDQA</sequence>
<dbReference type="Proteomes" id="UP000060513">
    <property type="component" value="Chromosome"/>
</dbReference>
<keyword evidence="4" id="KW-0276">Fatty acid metabolism</keyword>
<dbReference type="GO" id="GO:0006633">
    <property type="term" value="P:fatty acid biosynthetic process"/>
    <property type="evidence" value="ECO:0007669"/>
    <property type="project" value="UniProtKB-UniPathway"/>
</dbReference>
<comment type="pathway">
    <text evidence="1">Lipid metabolism; fatty acid biosynthesis.</text>
</comment>
<dbReference type="PANTHER" id="PTHR43074">
    <property type="entry name" value="OMEGA-3 POLYUNSATURATED FATTY ACID SYNTHASE PFAB-RELATED"/>
    <property type="match status" value="1"/>
</dbReference>
<feature type="compositionally biased region" description="Pro residues" evidence="9">
    <location>
        <begin position="1730"/>
        <end position="1741"/>
    </location>
</feature>
<evidence type="ECO:0000256" key="3">
    <source>
        <dbReference type="ARBA" id="ARBA00022516"/>
    </source>
</evidence>
<dbReference type="Pfam" id="PF00109">
    <property type="entry name" value="ketoacyl-synt"/>
    <property type="match status" value="2"/>
</dbReference>
<organism evidence="11">
    <name type="scientific">Streptomyces pristinaespiralis</name>
    <dbReference type="NCBI Taxonomy" id="38300"/>
    <lineage>
        <taxon>Bacteria</taxon>
        <taxon>Bacillati</taxon>
        <taxon>Actinomycetota</taxon>
        <taxon>Actinomycetes</taxon>
        <taxon>Kitasatosporales</taxon>
        <taxon>Streptomycetaceae</taxon>
        <taxon>Streptomyces</taxon>
    </lineage>
</organism>
<dbReference type="GO" id="GO:0016747">
    <property type="term" value="F:acyltransferase activity, transferring groups other than amino-acyl groups"/>
    <property type="evidence" value="ECO:0007669"/>
    <property type="project" value="UniProtKB-ARBA"/>
</dbReference>
<dbReference type="Gene3D" id="3.40.366.10">
    <property type="entry name" value="Malonyl-Coenzyme A Acyl Carrier Protein, domain 2"/>
    <property type="match status" value="2"/>
</dbReference>
<evidence type="ECO:0000256" key="6">
    <source>
        <dbReference type="ARBA" id="ARBA00023160"/>
    </source>
</evidence>
<evidence type="ECO:0000259" key="10">
    <source>
        <dbReference type="PROSITE" id="PS52004"/>
    </source>
</evidence>
<dbReference type="SMART" id="SM00825">
    <property type="entry name" value="PKS_KS"/>
    <property type="match status" value="1"/>
</dbReference>
<dbReference type="SUPFAM" id="SSF52151">
    <property type="entry name" value="FabD/lysophospholipase-like"/>
    <property type="match status" value="1"/>
</dbReference>
<evidence type="ECO:0000313" key="11">
    <source>
        <dbReference type="EMBL" id="ALC21792.1"/>
    </source>
</evidence>
<dbReference type="KEGG" id="spri:SPRI_3486"/>
<dbReference type="GO" id="GO:0005737">
    <property type="term" value="C:cytoplasm"/>
    <property type="evidence" value="ECO:0007669"/>
    <property type="project" value="InterPro"/>
</dbReference>
<comment type="similarity">
    <text evidence="8">Belongs to the thiolase-like superfamily. Beta-ketoacyl-ACP synthases family.</text>
</comment>
<evidence type="ECO:0000256" key="5">
    <source>
        <dbReference type="ARBA" id="ARBA00023098"/>
    </source>
</evidence>
<dbReference type="InterPro" id="IPR013114">
    <property type="entry name" value="FabA_FabZ"/>
</dbReference>
<dbReference type="CDD" id="cd00833">
    <property type="entry name" value="PKS"/>
    <property type="match status" value="2"/>
</dbReference>
<feature type="region of interest" description="Disordered" evidence="9">
    <location>
        <begin position="1682"/>
        <end position="1747"/>
    </location>
</feature>
<evidence type="ECO:0000256" key="1">
    <source>
        <dbReference type="ARBA" id="ARBA00005194"/>
    </source>
</evidence>
<feature type="compositionally biased region" description="Pro residues" evidence="9">
    <location>
        <begin position="1692"/>
        <end position="1720"/>
    </location>
</feature>
<dbReference type="UniPathway" id="UPA00094"/>
<dbReference type="Pfam" id="PF07977">
    <property type="entry name" value="FabA"/>
    <property type="match status" value="2"/>
</dbReference>
<evidence type="ECO:0000256" key="4">
    <source>
        <dbReference type="ARBA" id="ARBA00022832"/>
    </source>
</evidence>
<keyword evidence="5" id="KW-0443">Lipid metabolism</keyword>
<name>A0A0M4DJF9_STRPR</name>
<keyword evidence="7" id="KW-0456">Lyase</keyword>
<protein>
    <submittedName>
        <fullName evidence="11">Beta-ketoacyl synthase</fullName>
    </submittedName>
</protein>
<dbReference type="SUPFAM" id="SSF54637">
    <property type="entry name" value="Thioesterase/thiol ester dehydrase-isomerase"/>
    <property type="match status" value="4"/>
</dbReference>
<dbReference type="InterPro" id="IPR010083">
    <property type="entry name" value="FabA"/>
</dbReference>
<evidence type="ECO:0000256" key="2">
    <source>
        <dbReference type="ARBA" id="ARBA00006714"/>
    </source>
</evidence>
<evidence type="ECO:0000256" key="9">
    <source>
        <dbReference type="SAM" id="MobiDB-lite"/>
    </source>
</evidence>
<dbReference type="InterPro" id="IPR016035">
    <property type="entry name" value="Acyl_Trfase/lysoPLipase"/>
</dbReference>
<dbReference type="SMART" id="SM00827">
    <property type="entry name" value="PKS_AT"/>
    <property type="match status" value="1"/>
</dbReference>
<dbReference type="RefSeq" id="WP_053557070.1">
    <property type="nucleotide sequence ID" value="NZ_CP011340.1"/>
</dbReference>
<dbReference type="EMBL" id="CP011340">
    <property type="protein sequence ID" value="ALC21792.1"/>
    <property type="molecule type" value="Genomic_DNA"/>
</dbReference>
<dbReference type="InterPro" id="IPR029069">
    <property type="entry name" value="HotDog_dom_sf"/>
</dbReference>
<dbReference type="OrthoDB" id="9778690at2"/>
<feature type="region of interest" description="Disordered" evidence="9">
    <location>
        <begin position="1516"/>
        <end position="1573"/>
    </location>
</feature>
<dbReference type="Gene3D" id="3.30.70.3290">
    <property type="match status" value="1"/>
</dbReference>
<keyword evidence="6" id="KW-0275">Fatty acid biosynthesis</keyword>
<feature type="domain" description="Ketosynthase family 3 (KS3)" evidence="10">
    <location>
        <begin position="1"/>
        <end position="452"/>
    </location>
</feature>